<dbReference type="Proteomes" id="UP000694005">
    <property type="component" value="Chromosome A04"/>
</dbReference>
<evidence type="ECO:0000256" key="1">
    <source>
        <dbReference type="ARBA" id="ARBA00022723"/>
    </source>
</evidence>
<dbReference type="Proteomes" id="UP000264353">
    <property type="component" value="Chromosome A4"/>
</dbReference>
<evidence type="ECO:0000259" key="5">
    <source>
        <dbReference type="PROSITE" id="PS51999"/>
    </source>
</evidence>
<evidence type="ECO:0000313" key="9">
    <source>
        <dbReference type="Proteomes" id="UP000694005"/>
    </source>
</evidence>
<keyword evidence="3" id="KW-0862">Zinc</keyword>
<proteinExistence type="predicted"/>
<keyword evidence="1" id="KW-0479">Metal-binding</keyword>
<gene>
    <name evidence="6" type="ORF">BRAPAZ1V2_A04P01730.2</name>
    <name evidence="7" type="ORF">BRARA_D00156</name>
</gene>
<sequence length="112" mass="12988">MDDHIERGGIPRKFECGAPTIMLESKTAQNPGRRFYRCGKIYGPNHVFMWLDEAHHEELGILGSQQAMMAKDLIEIKTEIGELKKDICEIIEFLESFRSNLQNRCSFVSFMY</sequence>
<evidence type="ECO:0000313" key="8">
    <source>
        <dbReference type="Proteomes" id="UP000264353"/>
    </source>
</evidence>
<protein>
    <recommendedName>
        <fullName evidence="5">GRF-type domain-containing protein</fullName>
    </recommendedName>
</protein>
<accession>A0A397ZGZ3</accession>
<evidence type="ECO:0000256" key="3">
    <source>
        <dbReference type="ARBA" id="ARBA00022833"/>
    </source>
</evidence>
<dbReference type="EMBL" id="CM010631">
    <property type="protein sequence ID" value="RID64922.1"/>
    <property type="molecule type" value="Genomic_DNA"/>
</dbReference>
<reference evidence="6 9" key="2">
    <citation type="submission" date="2021-07" db="EMBL/GenBank/DDBJ databases">
        <authorList>
            <consortium name="Genoscope - CEA"/>
            <person name="William W."/>
        </authorList>
    </citation>
    <scope>NUCLEOTIDE SEQUENCE [LARGE SCALE GENOMIC DNA]</scope>
</reference>
<name>A0A397ZGZ3_BRACM</name>
<dbReference type="AlphaFoldDB" id="A0A397ZGZ3"/>
<evidence type="ECO:0000256" key="4">
    <source>
        <dbReference type="PROSITE-ProRule" id="PRU01343"/>
    </source>
</evidence>
<dbReference type="Gramene" id="A04p01730.2_BraZ1">
    <property type="protein sequence ID" value="A04p01730.2_BraZ1.CDS.1"/>
    <property type="gene ID" value="A04g01730.2_BraZ1"/>
</dbReference>
<evidence type="ECO:0000256" key="2">
    <source>
        <dbReference type="ARBA" id="ARBA00022771"/>
    </source>
</evidence>
<evidence type="ECO:0000313" key="6">
    <source>
        <dbReference type="EMBL" id="CAG7905272.1"/>
    </source>
</evidence>
<organism evidence="7 8">
    <name type="scientific">Brassica campestris</name>
    <name type="common">Field mustard</name>
    <dbReference type="NCBI Taxonomy" id="3711"/>
    <lineage>
        <taxon>Eukaryota</taxon>
        <taxon>Viridiplantae</taxon>
        <taxon>Streptophyta</taxon>
        <taxon>Embryophyta</taxon>
        <taxon>Tracheophyta</taxon>
        <taxon>Spermatophyta</taxon>
        <taxon>Magnoliopsida</taxon>
        <taxon>eudicotyledons</taxon>
        <taxon>Gunneridae</taxon>
        <taxon>Pentapetalae</taxon>
        <taxon>rosids</taxon>
        <taxon>malvids</taxon>
        <taxon>Brassicales</taxon>
        <taxon>Brassicaceae</taxon>
        <taxon>Brassiceae</taxon>
        <taxon>Brassica</taxon>
    </lineage>
</organism>
<evidence type="ECO:0000313" key="7">
    <source>
        <dbReference type="EMBL" id="RID64922.1"/>
    </source>
</evidence>
<dbReference type="EMBL" id="LS974620">
    <property type="protein sequence ID" value="CAG7905272.1"/>
    <property type="molecule type" value="Genomic_DNA"/>
</dbReference>
<keyword evidence="2 4" id="KW-0863">Zinc-finger</keyword>
<dbReference type="PROSITE" id="PS51999">
    <property type="entry name" value="ZF_GRF"/>
    <property type="match status" value="1"/>
</dbReference>
<feature type="domain" description="GRF-type" evidence="5">
    <location>
        <begin position="14"/>
        <end position="54"/>
    </location>
</feature>
<dbReference type="InterPro" id="IPR010666">
    <property type="entry name" value="Znf_GRF"/>
</dbReference>
<reference evidence="7 8" key="1">
    <citation type="submission" date="2018-06" db="EMBL/GenBank/DDBJ databases">
        <title>WGS assembly of Brassica rapa FPsc.</title>
        <authorList>
            <person name="Bowman J."/>
            <person name="Kohchi T."/>
            <person name="Yamato K."/>
            <person name="Jenkins J."/>
            <person name="Shu S."/>
            <person name="Ishizaki K."/>
            <person name="Yamaoka S."/>
            <person name="Nishihama R."/>
            <person name="Nakamura Y."/>
            <person name="Berger F."/>
            <person name="Adam C."/>
            <person name="Aki S."/>
            <person name="Althoff F."/>
            <person name="Araki T."/>
            <person name="Arteaga-Vazquez M."/>
            <person name="Balasubrmanian S."/>
            <person name="Bauer D."/>
            <person name="Boehm C."/>
            <person name="Briginshaw L."/>
            <person name="Caballero-Perez J."/>
            <person name="Catarino B."/>
            <person name="Chen F."/>
            <person name="Chiyoda S."/>
            <person name="Chovatia M."/>
            <person name="Davies K."/>
            <person name="Delmans M."/>
            <person name="Demura T."/>
            <person name="Dierschke T."/>
            <person name="Dolan L."/>
            <person name="Dorantes-Acosta A."/>
            <person name="Eklund D."/>
            <person name="Florent S."/>
            <person name="Flores-Sandoval E."/>
            <person name="Fujiyama A."/>
            <person name="Fukuzawa H."/>
            <person name="Galik B."/>
            <person name="Grimanelli D."/>
            <person name="Grimwood J."/>
            <person name="Grossniklaus U."/>
            <person name="Hamada T."/>
            <person name="Haseloff J."/>
            <person name="Hetherington A."/>
            <person name="Higo A."/>
            <person name="Hirakawa Y."/>
            <person name="Hundley H."/>
            <person name="Ikeda Y."/>
            <person name="Inoue K."/>
            <person name="Inoue S."/>
            <person name="Ishida S."/>
            <person name="Jia Q."/>
            <person name="Kakita M."/>
            <person name="Kanazawa T."/>
            <person name="Kawai Y."/>
            <person name="Kawashima T."/>
            <person name="Kennedy M."/>
            <person name="Kinose K."/>
            <person name="Kinoshita T."/>
            <person name="Kohara Y."/>
            <person name="Koide E."/>
            <person name="Komatsu K."/>
            <person name="Kopischke S."/>
            <person name="Kubo M."/>
            <person name="Kyozuka J."/>
            <person name="Lagercrantz U."/>
            <person name="Lin S."/>
            <person name="Lindquist E."/>
            <person name="Lipzen A."/>
            <person name="Lu C."/>
            <person name="Luna E."/>
            <person name="Martienssen R."/>
            <person name="Minamino N."/>
            <person name="Mizutani M."/>
            <person name="Mizutani M."/>
            <person name="Mochizuki N."/>
            <person name="Monte I."/>
            <person name="Mosher R."/>
            <person name="Nagasaki H."/>
            <person name="Nakagami H."/>
            <person name="Naramoto S."/>
            <person name="Nishitani K."/>
            <person name="Ohtani M."/>
            <person name="Okamoto T."/>
            <person name="Okumura M."/>
            <person name="Phillips J."/>
            <person name="Pollak B."/>
            <person name="Reinders A."/>
            <person name="Roevekamp M."/>
            <person name="Sano R."/>
            <person name="Sawa S."/>
            <person name="Schmid M."/>
            <person name="Shirakawa M."/>
            <person name="Solano R."/>
            <person name="Spunde A."/>
            <person name="Suetsugu N."/>
            <person name="Sugano S."/>
            <person name="Sugiyama A."/>
            <person name="Sun R."/>
            <person name="Suzuki Y."/>
            <person name="Takenaka M."/>
            <person name="Takezawa D."/>
            <person name="Tomogane H."/>
            <person name="Tsuzuki M."/>
            <person name="Ueda T."/>
            <person name="Umeda M."/>
            <person name="Ward J."/>
            <person name="Watanabe Y."/>
            <person name="Yazaki K."/>
            <person name="Yokoyama R."/>
            <person name="Yoshitake Y."/>
            <person name="Yotsui I."/>
            <person name="Zachgo S."/>
            <person name="Schmutz J."/>
        </authorList>
    </citation>
    <scope>NUCLEOTIDE SEQUENCE [LARGE SCALE GENOMIC DNA]</scope>
    <source>
        <strain evidence="8">cv. B-3</strain>
    </source>
</reference>
<dbReference type="PANTHER" id="PTHR33248">
    <property type="entry name" value="ZINC ION-BINDING PROTEIN"/>
    <property type="match status" value="1"/>
</dbReference>
<dbReference type="GO" id="GO:0008270">
    <property type="term" value="F:zinc ion binding"/>
    <property type="evidence" value="ECO:0007669"/>
    <property type="project" value="UniProtKB-KW"/>
</dbReference>